<dbReference type="PANTHER" id="PTHR30055:SF220">
    <property type="entry name" value="TETR-FAMILY REGULATORY PROTEIN"/>
    <property type="match status" value="1"/>
</dbReference>
<dbReference type="InterPro" id="IPR050109">
    <property type="entry name" value="HTH-type_TetR-like_transc_reg"/>
</dbReference>
<keyword evidence="7" id="KW-1185">Reference proteome</keyword>
<protein>
    <submittedName>
        <fullName evidence="6">TetR/AcrR family transcriptional regulator</fullName>
    </submittedName>
</protein>
<dbReference type="EMBL" id="JBEPFB010000007">
    <property type="protein sequence ID" value="MER7374547.1"/>
    <property type="molecule type" value="Genomic_DNA"/>
</dbReference>
<feature type="domain" description="HTH tetR-type" evidence="5">
    <location>
        <begin position="16"/>
        <end position="76"/>
    </location>
</feature>
<keyword evidence="1" id="KW-0805">Transcription regulation</keyword>
<dbReference type="Gene3D" id="1.10.357.10">
    <property type="entry name" value="Tetracycline Repressor, domain 2"/>
    <property type="match status" value="1"/>
</dbReference>
<sequence>MTSRAGARKRDTYRHGDLRNALIQAGLELVRDGGPNAVVLREVTRRVGVVPNAAYRHFADRNALLRAIRQAALAQLAAAMETELAALPPADDPVESARDRIRALAAGYLRFAQAEPGLFRAAFSTSDMTDTATGTTTAENESAYGPGGLSAFQLLGAALDDLVESGALPAERRPGAEYFVWSAVHGLAVLLIDGPLRGLLPVQVDEAGQRLMDSIERGI</sequence>
<evidence type="ECO:0000313" key="6">
    <source>
        <dbReference type="EMBL" id="MER7374547.1"/>
    </source>
</evidence>
<dbReference type="Pfam" id="PF13305">
    <property type="entry name" value="TetR_C_33"/>
    <property type="match status" value="1"/>
</dbReference>
<accession>A0ABV1XSG5</accession>
<gene>
    <name evidence="6" type="ORF">ABT384_18090</name>
</gene>
<dbReference type="Proteomes" id="UP001486207">
    <property type="component" value="Unassembled WGS sequence"/>
</dbReference>
<dbReference type="Pfam" id="PF00440">
    <property type="entry name" value="TetR_N"/>
    <property type="match status" value="1"/>
</dbReference>
<dbReference type="SUPFAM" id="SSF48498">
    <property type="entry name" value="Tetracyclin repressor-like, C-terminal domain"/>
    <property type="match status" value="1"/>
</dbReference>
<evidence type="ECO:0000259" key="5">
    <source>
        <dbReference type="PROSITE" id="PS50977"/>
    </source>
</evidence>
<dbReference type="PROSITE" id="PS50977">
    <property type="entry name" value="HTH_TETR_2"/>
    <property type="match status" value="1"/>
</dbReference>
<keyword evidence="3" id="KW-0804">Transcription</keyword>
<comment type="caution">
    <text evidence="6">The sequence shown here is derived from an EMBL/GenBank/DDBJ whole genome shotgun (WGS) entry which is preliminary data.</text>
</comment>
<name>A0ABV1XSG5_9ACTN</name>
<reference evidence="6 7" key="1">
    <citation type="submission" date="2024-06" db="EMBL/GenBank/DDBJ databases">
        <title>The Natural Products Discovery Center: Release of the First 8490 Sequenced Strains for Exploring Actinobacteria Biosynthetic Diversity.</title>
        <authorList>
            <person name="Kalkreuter E."/>
            <person name="Kautsar S.A."/>
            <person name="Yang D."/>
            <person name="Bader C.D."/>
            <person name="Teijaro C.N."/>
            <person name="Fluegel L."/>
            <person name="Davis C.M."/>
            <person name="Simpson J.R."/>
            <person name="Lauterbach L."/>
            <person name="Steele A.D."/>
            <person name="Gui C."/>
            <person name="Meng S."/>
            <person name="Li G."/>
            <person name="Viehrig K."/>
            <person name="Ye F."/>
            <person name="Su P."/>
            <person name="Kiefer A.F."/>
            <person name="Nichols A."/>
            <person name="Cepeda A.J."/>
            <person name="Yan W."/>
            <person name="Fan B."/>
            <person name="Jiang Y."/>
            <person name="Adhikari A."/>
            <person name="Zheng C.-J."/>
            <person name="Schuster L."/>
            <person name="Cowan T.M."/>
            <person name="Smanski M.J."/>
            <person name="Chevrette M.G."/>
            <person name="De Carvalho L.P.S."/>
            <person name="Shen B."/>
        </authorList>
    </citation>
    <scope>NUCLEOTIDE SEQUENCE [LARGE SCALE GENOMIC DNA]</scope>
    <source>
        <strain evidence="6 7">NPDC000155</strain>
    </source>
</reference>
<dbReference type="InterPro" id="IPR025996">
    <property type="entry name" value="MT1864/Rv1816-like_C"/>
</dbReference>
<dbReference type="PANTHER" id="PTHR30055">
    <property type="entry name" value="HTH-TYPE TRANSCRIPTIONAL REGULATOR RUTR"/>
    <property type="match status" value="1"/>
</dbReference>
<evidence type="ECO:0000256" key="3">
    <source>
        <dbReference type="ARBA" id="ARBA00023163"/>
    </source>
</evidence>
<dbReference type="SUPFAM" id="SSF46689">
    <property type="entry name" value="Homeodomain-like"/>
    <property type="match status" value="1"/>
</dbReference>
<evidence type="ECO:0000313" key="7">
    <source>
        <dbReference type="Proteomes" id="UP001486207"/>
    </source>
</evidence>
<dbReference type="RefSeq" id="WP_190071419.1">
    <property type="nucleotide sequence ID" value="NZ_BNBM01000007.1"/>
</dbReference>
<evidence type="ECO:0000256" key="4">
    <source>
        <dbReference type="PROSITE-ProRule" id="PRU00335"/>
    </source>
</evidence>
<dbReference type="InterPro" id="IPR009057">
    <property type="entry name" value="Homeodomain-like_sf"/>
</dbReference>
<keyword evidence="2 4" id="KW-0238">DNA-binding</keyword>
<dbReference type="InterPro" id="IPR001647">
    <property type="entry name" value="HTH_TetR"/>
</dbReference>
<organism evidence="6 7">
    <name type="scientific">Streptomyces lanatus</name>
    <dbReference type="NCBI Taxonomy" id="66900"/>
    <lineage>
        <taxon>Bacteria</taxon>
        <taxon>Bacillati</taxon>
        <taxon>Actinomycetota</taxon>
        <taxon>Actinomycetes</taxon>
        <taxon>Kitasatosporales</taxon>
        <taxon>Streptomycetaceae</taxon>
        <taxon>Streptomyces</taxon>
    </lineage>
</organism>
<proteinExistence type="predicted"/>
<feature type="DNA-binding region" description="H-T-H motif" evidence="4">
    <location>
        <begin position="39"/>
        <end position="58"/>
    </location>
</feature>
<evidence type="ECO:0000256" key="2">
    <source>
        <dbReference type="ARBA" id="ARBA00023125"/>
    </source>
</evidence>
<evidence type="ECO:0000256" key="1">
    <source>
        <dbReference type="ARBA" id="ARBA00023015"/>
    </source>
</evidence>
<dbReference type="InterPro" id="IPR036271">
    <property type="entry name" value="Tet_transcr_reg_TetR-rel_C_sf"/>
</dbReference>